<dbReference type="InterPro" id="IPR005119">
    <property type="entry name" value="LysR_subst-bd"/>
</dbReference>
<name>A0ABV7HNC2_9GAMM</name>
<reference evidence="7" key="1">
    <citation type="journal article" date="2019" name="Int. J. Syst. Evol. Microbiol.">
        <title>The Global Catalogue of Microorganisms (GCM) 10K type strain sequencing project: providing services to taxonomists for standard genome sequencing and annotation.</title>
        <authorList>
            <consortium name="The Broad Institute Genomics Platform"/>
            <consortium name="The Broad Institute Genome Sequencing Center for Infectious Disease"/>
            <person name="Wu L."/>
            <person name="Ma J."/>
        </authorList>
    </citation>
    <scope>NUCLEOTIDE SEQUENCE [LARGE SCALE GENOMIC DNA]</scope>
    <source>
        <strain evidence="7">KCTC 52141</strain>
    </source>
</reference>
<dbReference type="InterPro" id="IPR036390">
    <property type="entry name" value="WH_DNA-bd_sf"/>
</dbReference>
<keyword evidence="2" id="KW-0805">Transcription regulation</keyword>
<dbReference type="Proteomes" id="UP001595548">
    <property type="component" value="Unassembled WGS sequence"/>
</dbReference>
<evidence type="ECO:0000313" key="6">
    <source>
        <dbReference type="EMBL" id="MFC3153985.1"/>
    </source>
</evidence>
<dbReference type="Gene3D" id="3.40.190.290">
    <property type="match status" value="1"/>
</dbReference>
<gene>
    <name evidence="6" type="ORF">ACFOEB_02140</name>
</gene>
<dbReference type="Gene3D" id="1.10.10.10">
    <property type="entry name" value="Winged helix-like DNA-binding domain superfamily/Winged helix DNA-binding domain"/>
    <property type="match status" value="1"/>
</dbReference>
<feature type="domain" description="HTH lysR-type" evidence="5">
    <location>
        <begin position="3"/>
        <end position="60"/>
    </location>
</feature>
<organism evidence="6 7">
    <name type="scientific">Gilvimarinus japonicus</name>
    <dbReference type="NCBI Taxonomy" id="1796469"/>
    <lineage>
        <taxon>Bacteria</taxon>
        <taxon>Pseudomonadati</taxon>
        <taxon>Pseudomonadota</taxon>
        <taxon>Gammaproteobacteria</taxon>
        <taxon>Cellvibrionales</taxon>
        <taxon>Cellvibrionaceae</taxon>
        <taxon>Gilvimarinus</taxon>
    </lineage>
</organism>
<dbReference type="SUPFAM" id="SSF53850">
    <property type="entry name" value="Periplasmic binding protein-like II"/>
    <property type="match status" value="1"/>
</dbReference>
<dbReference type="Pfam" id="PF03466">
    <property type="entry name" value="LysR_substrate"/>
    <property type="match status" value="1"/>
</dbReference>
<dbReference type="PRINTS" id="PR00039">
    <property type="entry name" value="HTHLYSR"/>
</dbReference>
<evidence type="ECO:0000256" key="1">
    <source>
        <dbReference type="ARBA" id="ARBA00009437"/>
    </source>
</evidence>
<evidence type="ECO:0000256" key="4">
    <source>
        <dbReference type="ARBA" id="ARBA00023163"/>
    </source>
</evidence>
<accession>A0ABV7HNC2</accession>
<dbReference type="CDD" id="cd08420">
    <property type="entry name" value="PBP2_CysL_like"/>
    <property type="match status" value="1"/>
</dbReference>
<evidence type="ECO:0000256" key="2">
    <source>
        <dbReference type="ARBA" id="ARBA00023015"/>
    </source>
</evidence>
<evidence type="ECO:0000313" key="7">
    <source>
        <dbReference type="Proteomes" id="UP001595548"/>
    </source>
</evidence>
<proteinExistence type="inferred from homology"/>
<sequence>MNVTLRQMRIFEATARLERLSQAANEQAISQPAASQALKEMERSLGYPLFERRGRHLLLSSEGEQILSRVRQILELTQQLTQPATGSVMGVMHLAASITIASYLAPSLIARFKHVHPQADIKLSIENTSQVLSSVAKGRALLGLIEGPAMHSELLITPWQTDQLVVFSAPEHPLAQLRKPSFKKLLQYPWVVRESGSGTRSILDAELQRLGVKINIAQALNRQEAIKQSVIAGLGVGCLSHLAIARELASGQLVQLPTPLNLERRFSWVLAPERQEQPMLKAFIELCTRSSPQ</sequence>
<evidence type="ECO:0000259" key="5">
    <source>
        <dbReference type="PROSITE" id="PS50931"/>
    </source>
</evidence>
<dbReference type="PANTHER" id="PTHR30126:SF94">
    <property type="entry name" value="LYSR FAMILY TRANSCRIPTIONAL REGULATOR"/>
    <property type="match status" value="1"/>
</dbReference>
<dbReference type="PANTHER" id="PTHR30126">
    <property type="entry name" value="HTH-TYPE TRANSCRIPTIONAL REGULATOR"/>
    <property type="match status" value="1"/>
</dbReference>
<keyword evidence="3" id="KW-0238">DNA-binding</keyword>
<keyword evidence="4" id="KW-0804">Transcription</keyword>
<dbReference type="EMBL" id="JBHRTL010000003">
    <property type="protein sequence ID" value="MFC3153985.1"/>
    <property type="molecule type" value="Genomic_DNA"/>
</dbReference>
<comment type="caution">
    <text evidence="6">The sequence shown here is derived from an EMBL/GenBank/DDBJ whole genome shotgun (WGS) entry which is preliminary data.</text>
</comment>
<dbReference type="RefSeq" id="WP_339617401.1">
    <property type="nucleotide sequence ID" value="NZ_AP031500.1"/>
</dbReference>
<dbReference type="Pfam" id="PF00126">
    <property type="entry name" value="HTH_1"/>
    <property type="match status" value="1"/>
</dbReference>
<evidence type="ECO:0000256" key="3">
    <source>
        <dbReference type="ARBA" id="ARBA00023125"/>
    </source>
</evidence>
<protein>
    <submittedName>
        <fullName evidence="6">LysR family transcriptional regulator</fullName>
    </submittedName>
</protein>
<keyword evidence="7" id="KW-1185">Reference proteome</keyword>
<comment type="similarity">
    <text evidence="1">Belongs to the LysR transcriptional regulatory family.</text>
</comment>
<dbReference type="SUPFAM" id="SSF46785">
    <property type="entry name" value="Winged helix' DNA-binding domain"/>
    <property type="match status" value="1"/>
</dbReference>
<dbReference type="InterPro" id="IPR000847">
    <property type="entry name" value="LysR_HTH_N"/>
</dbReference>
<dbReference type="PROSITE" id="PS50931">
    <property type="entry name" value="HTH_LYSR"/>
    <property type="match status" value="1"/>
</dbReference>
<dbReference type="InterPro" id="IPR036388">
    <property type="entry name" value="WH-like_DNA-bd_sf"/>
</dbReference>